<evidence type="ECO:0000256" key="3">
    <source>
        <dbReference type="ARBA" id="ARBA00022525"/>
    </source>
</evidence>
<dbReference type="HOGENOM" id="CLU_1457349_0_0_6"/>
<comment type="subcellular location">
    <subcellularLocation>
        <location evidence="1">Secreted</location>
    </subcellularLocation>
</comment>
<dbReference type="eggNOG" id="COG4886">
    <property type="taxonomic scope" value="Bacteria"/>
</dbReference>
<dbReference type="InterPro" id="IPR032675">
    <property type="entry name" value="LRR_dom_sf"/>
</dbReference>
<feature type="domain" description="LRR-containing bacterial E3 ligase N-terminal" evidence="6">
    <location>
        <begin position="33"/>
        <end position="65"/>
    </location>
</feature>
<keyword evidence="3" id="KW-0964">Secreted</keyword>
<gene>
    <name evidence="7" type="ORF">REG_1943</name>
</gene>
<dbReference type="Gene3D" id="3.80.10.10">
    <property type="entry name" value="Ribonuclease Inhibitor"/>
    <property type="match status" value="1"/>
</dbReference>
<evidence type="ECO:0000256" key="1">
    <source>
        <dbReference type="ARBA" id="ARBA00004613"/>
    </source>
</evidence>
<dbReference type="InterPro" id="IPR001611">
    <property type="entry name" value="Leu-rich_rpt"/>
</dbReference>
<dbReference type="EMBL" id="GL379733">
    <property type="protein sequence ID" value="EFL91139.1"/>
    <property type="molecule type" value="Genomic_DNA"/>
</dbReference>
<name>E0WV28_9ENTR</name>
<evidence type="ECO:0000256" key="4">
    <source>
        <dbReference type="ARBA" id="ARBA00022614"/>
    </source>
</evidence>
<accession>E0WV28</accession>
<dbReference type="InterPro" id="IPR032674">
    <property type="entry name" value="LRR_E3_ligase_N"/>
</dbReference>
<reference evidence="7" key="1">
    <citation type="journal article" date="2009" name="Environ. Microbiol.">
        <title>Dynamics of genome evolution in facultative symbionts of aphids.</title>
        <authorList>
            <person name="Degnan P.H."/>
            <person name="Leonardo T.E."/>
            <person name="Cass B.N."/>
            <person name="Hurwitz B."/>
            <person name="Stern D."/>
            <person name="Gibbs R.A."/>
            <person name="Richards S."/>
            <person name="Moran N.A."/>
        </authorList>
    </citation>
    <scope>NUCLEOTIDE SEQUENCE [LARGE SCALE GENOMIC DNA]</scope>
    <source>
        <strain evidence="7">LSR1</strain>
    </source>
</reference>
<dbReference type="PANTHER" id="PTHR47114">
    <property type="match status" value="1"/>
</dbReference>
<keyword evidence="4" id="KW-0433">Leucine-rich repeat</keyword>
<evidence type="ECO:0000313" key="7">
    <source>
        <dbReference type="EMBL" id="EFL91139.1"/>
    </source>
</evidence>
<organism evidence="7 8">
    <name type="scientific">Candidatus Regiella insecticola LSR1</name>
    <dbReference type="NCBI Taxonomy" id="663321"/>
    <lineage>
        <taxon>Bacteria</taxon>
        <taxon>Pseudomonadati</taxon>
        <taxon>Pseudomonadota</taxon>
        <taxon>Gammaproteobacteria</taxon>
        <taxon>Enterobacterales</taxon>
        <taxon>Enterobacteriaceae</taxon>
        <taxon>aphid secondary symbionts</taxon>
        <taxon>Candidatus Regiella</taxon>
    </lineage>
</organism>
<protein>
    <submittedName>
        <fullName evidence="7">Invasion plasmid antigen</fullName>
    </submittedName>
</protein>
<evidence type="ECO:0000259" key="6">
    <source>
        <dbReference type="Pfam" id="PF12468"/>
    </source>
</evidence>
<dbReference type="RefSeq" id="WP_006705569.1">
    <property type="nucleotide sequence ID" value="NZ_CAWLGB010000145.1"/>
</dbReference>
<dbReference type="GO" id="GO:0005576">
    <property type="term" value="C:extracellular region"/>
    <property type="evidence" value="ECO:0007669"/>
    <property type="project" value="UniProtKB-SubCell"/>
</dbReference>
<sequence>MLKKLQPAHSSDRSLMIKYRVQGIAEMENSQRLPSSSSDKEALYAEWEQWKRNEPPGEKRAEAVSRMRECYEKNAKNLDLSSMALSQLPTLPDCVEELVVNDNQLTELPALPSSLKKLSVNDNQLTQLPALPSSLEGLFANDNQLTQLPTLPNFLKMLFATDNQLAALPDILPNSLKSLDVSNNRL</sequence>
<dbReference type="SMART" id="SM00364">
    <property type="entry name" value="LRR_BAC"/>
    <property type="match status" value="5"/>
</dbReference>
<feature type="non-terminal residue" evidence="7">
    <location>
        <position position="186"/>
    </location>
</feature>
<evidence type="ECO:0000256" key="2">
    <source>
        <dbReference type="ARBA" id="ARBA00009868"/>
    </source>
</evidence>
<dbReference type="PROSITE" id="PS51450">
    <property type="entry name" value="LRR"/>
    <property type="match status" value="1"/>
</dbReference>
<dbReference type="InterPro" id="IPR051071">
    <property type="entry name" value="LRR-bact_E3_ubiq_ligases"/>
</dbReference>
<evidence type="ECO:0000256" key="5">
    <source>
        <dbReference type="ARBA" id="ARBA00022737"/>
    </source>
</evidence>
<proteinExistence type="inferred from homology"/>
<dbReference type="AlphaFoldDB" id="E0WV28"/>
<comment type="similarity">
    <text evidence="2">Belongs to the LRR-containing bacterial E3 ligase family.</text>
</comment>
<dbReference type="PANTHER" id="PTHR47114:SF2">
    <property type="entry name" value="OLIGODENDROCYTE-MYELIN GLYCOPROTEIN"/>
    <property type="match status" value="1"/>
</dbReference>
<keyword evidence="5" id="KW-0677">Repeat</keyword>
<dbReference type="Proteomes" id="UP000005726">
    <property type="component" value="Unassembled WGS sequence"/>
</dbReference>
<evidence type="ECO:0000313" key="8">
    <source>
        <dbReference type="Proteomes" id="UP000005726"/>
    </source>
</evidence>
<keyword evidence="8" id="KW-1185">Reference proteome</keyword>
<dbReference type="Pfam" id="PF12468">
    <property type="entry name" value="LRR_TTSS"/>
    <property type="match status" value="1"/>
</dbReference>
<dbReference type="SUPFAM" id="SSF52058">
    <property type="entry name" value="L domain-like"/>
    <property type="match status" value="1"/>
</dbReference>